<proteinExistence type="predicted"/>
<keyword evidence="1" id="KW-0732">Signal</keyword>
<comment type="caution">
    <text evidence="2">The sequence shown here is derived from an EMBL/GenBank/DDBJ whole genome shotgun (WGS) entry which is preliminary data.</text>
</comment>
<organism evidence="2 3">
    <name type="scientific">Clavibacter michiganensis</name>
    <dbReference type="NCBI Taxonomy" id="28447"/>
    <lineage>
        <taxon>Bacteria</taxon>
        <taxon>Bacillati</taxon>
        <taxon>Actinomycetota</taxon>
        <taxon>Actinomycetes</taxon>
        <taxon>Micrococcales</taxon>
        <taxon>Microbacteriaceae</taxon>
        <taxon>Clavibacter</taxon>
    </lineage>
</organism>
<reference evidence="2 3" key="1">
    <citation type="submission" date="2016-08" db="EMBL/GenBank/DDBJ databases">
        <title>Genome sequence of Clavibacter michiganensis spp. strain CASJ009.</title>
        <authorList>
            <person name="Thapa S.P."/>
            <person name="Coaker G."/>
        </authorList>
    </citation>
    <scope>NUCLEOTIDE SEQUENCE [LARGE SCALE GENOMIC DNA]</scope>
    <source>
        <strain evidence="2">CASJ009</strain>
    </source>
</reference>
<evidence type="ECO:0008006" key="4">
    <source>
        <dbReference type="Google" id="ProtNLM"/>
    </source>
</evidence>
<evidence type="ECO:0000256" key="1">
    <source>
        <dbReference type="SAM" id="SignalP"/>
    </source>
</evidence>
<dbReference type="PROSITE" id="PS51257">
    <property type="entry name" value="PROKAR_LIPOPROTEIN"/>
    <property type="match status" value="1"/>
</dbReference>
<evidence type="ECO:0000313" key="3">
    <source>
        <dbReference type="Proteomes" id="UP000195106"/>
    </source>
</evidence>
<feature type="signal peptide" evidence="1">
    <location>
        <begin position="1"/>
        <end position="21"/>
    </location>
</feature>
<dbReference type="Proteomes" id="UP000195106">
    <property type="component" value="Unassembled WGS sequence"/>
</dbReference>
<accession>A0A251XUG7</accession>
<feature type="chain" id="PRO_5038828774" description="Lipoprotein" evidence="1">
    <location>
        <begin position="22"/>
        <end position="136"/>
    </location>
</feature>
<dbReference type="RefSeq" id="WP_146083786.1">
    <property type="nucleotide sequence ID" value="NZ_PSTS01000004.1"/>
</dbReference>
<evidence type="ECO:0000313" key="2">
    <source>
        <dbReference type="EMBL" id="OUE09135.1"/>
    </source>
</evidence>
<name>A0A251XUG7_9MICO</name>
<sequence length="136" mass="13918">MSPRRMSAAAVMTLIVSLAAAGCSSPAAGLSDLERDATTDHPVPVEVSDDALADLDLDSIRWVGEHDGTDLWLASGAEDHDACLLIYPDATDWVVACGVGPMQSSTGAGRTFAVVPDGATAPAGFEAVSRNVFASS</sequence>
<gene>
    <name evidence="2" type="ORF">CMsap09_09335</name>
</gene>
<dbReference type="EMBL" id="MDHJ01000001">
    <property type="protein sequence ID" value="OUE09135.1"/>
    <property type="molecule type" value="Genomic_DNA"/>
</dbReference>
<protein>
    <recommendedName>
        <fullName evidence="4">Lipoprotein</fullName>
    </recommendedName>
</protein>
<dbReference type="OrthoDB" id="5113452at2"/>
<dbReference type="AlphaFoldDB" id="A0A251XUG7"/>